<dbReference type="Ensembl" id="ENSMFAT00000086427.1">
    <property type="protein sequence ID" value="ENSMFAP00000058116.1"/>
    <property type="gene ID" value="ENSMFAG00000053351.1"/>
</dbReference>
<sequence length="153" mass="16822">MLKTKTQKSALKRRGFLAFIFGVVNYKYNSIININSILKRVDFCSFFFFFFETGSCSVAQAGVQWHNQSSFPGSSVFPTSASQVVGTKGAHHCTWLIFKFSIEMESHSVAQAGLKLLASSDLPALASQSAGITGRSHYTQPVSQILIYATHNT</sequence>
<accession>A0A7N9D1G9</accession>
<reference evidence="1" key="3">
    <citation type="submission" date="2025-09" db="UniProtKB">
        <authorList>
            <consortium name="Ensembl"/>
        </authorList>
    </citation>
    <scope>IDENTIFICATION</scope>
</reference>
<dbReference type="PRINTS" id="PR02045">
    <property type="entry name" value="F138DOMAIN"/>
</dbReference>
<dbReference type="GeneTree" id="ENSGT00940000166143"/>
<keyword evidence="2" id="KW-1185">Reference proteome</keyword>
<protein>
    <submittedName>
        <fullName evidence="1">Uncharacterized protein</fullName>
    </submittedName>
</protein>
<reference evidence="1 2" key="1">
    <citation type="submission" date="2013-03" db="EMBL/GenBank/DDBJ databases">
        <authorList>
            <person name="Warren W."/>
            <person name="Wilson R.K."/>
        </authorList>
    </citation>
    <scope>NUCLEOTIDE SEQUENCE</scope>
</reference>
<dbReference type="Proteomes" id="UP000233100">
    <property type="component" value="Chromosome 4"/>
</dbReference>
<dbReference type="PANTHER" id="PTHR12138:SF162">
    <property type="entry name" value="CHROMOSOME UNDETERMINED SCAFFOLD_275, WHOLE GENOME SHOTGUN SEQUENCE"/>
    <property type="match status" value="1"/>
</dbReference>
<evidence type="ECO:0000313" key="2">
    <source>
        <dbReference type="Proteomes" id="UP000233100"/>
    </source>
</evidence>
<evidence type="ECO:0000313" key="1">
    <source>
        <dbReference type="Ensembl" id="ENSMFAP00000058116.1"/>
    </source>
</evidence>
<proteinExistence type="predicted"/>
<reference evidence="1" key="2">
    <citation type="submission" date="2025-08" db="UniProtKB">
        <authorList>
            <consortium name="Ensembl"/>
        </authorList>
    </citation>
    <scope>IDENTIFICATION</scope>
</reference>
<organism evidence="1 2">
    <name type="scientific">Macaca fascicularis</name>
    <name type="common">Crab-eating macaque</name>
    <name type="synonym">Cynomolgus monkey</name>
    <dbReference type="NCBI Taxonomy" id="9541"/>
    <lineage>
        <taxon>Eukaryota</taxon>
        <taxon>Metazoa</taxon>
        <taxon>Chordata</taxon>
        <taxon>Craniata</taxon>
        <taxon>Vertebrata</taxon>
        <taxon>Euteleostomi</taxon>
        <taxon>Mammalia</taxon>
        <taxon>Eutheria</taxon>
        <taxon>Euarchontoglires</taxon>
        <taxon>Primates</taxon>
        <taxon>Haplorrhini</taxon>
        <taxon>Catarrhini</taxon>
        <taxon>Cercopithecidae</taxon>
        <taxon>Cercopithecinae</taxon>
        <taxon>Macaca</taxon>
    </lineage>
</organism>
<name>A0A7N9D1G9_MACFA</name>
<dbReference type="PANTHER" id="PTHR12138">
    <property type="entry name" value="PRIMATE-EXPANDED PROTEIN FAMILY"/>
    <property type="match status" value="1"/>
</dbReference>
<dbReference type="AlphaFoldDB" id="A0A7N9D1G9"/>